<organism evidence="2 3">
    <name type="scientific">Plasmopara halstedii</name>
    <name type="common">Downy mildew of sunflower</name>
    <dbReference type="NCBI Taxonomy" id="4781"/>
    <lineage>
        <taxon>Eukaryota</taxon>
        <taxon>Sar</taxon>
        <taxon>Stramenopiles</taxon>
        <taxon>Oomycota</taxon>
        <taxon>Peronosporomycetes</taxon>
        <taxon>Peronosporales</taxon>
        <taxon>Peronosporaceae</taxon>
        <taxon>Plasmopara</taxon>
    </lineage>
</organism>
<dbReference type="RefSeq" id="XP_024585365.1">
    <property type="nucleotide sequence ID" value="XM_024720137.1"/>
</dbReference>
<feature type="compositionally biased region" description="Basic and acidic residues" evidence="1">
    <location>
        <begin position="42"/>
        <end position="65"/>
    </location>
</feature>
<dbReference type="Proteomes" id="UP000054928">
    <property type="component" value="Unassembled WGS sequence"/>
</dbReference>
<proteinExistence type="predicted"/>
<reference evidence="3" key="1">
    <citation type="submission" date="2014-09" db="EMBL/GenBank/DDBJ databases">
        <authorList>
            <person name="Sharma Rahul"/>
            <person name="Thines Marco"/>
        </authorList>
    </citation>
    <scope>NUCLEOTIDE SEQUENCE [LARGE SCALE GENOMIC DNA]</scope>
</reference>
<dbReference type="EMBL" id="CCYD01003042">
    <property type="protein sequence ID" value="CEG48996.1"/>
    <property type="molecule type" value="Genomic_DNA"/>
</dbReference>
<protein>
    <submittedName>
        <fullName evidence="2">Uncharacterized protein</fullName>
    </submittedName>
</protein>
<evidence type="ECO:0000313" key="2">
    <source>
        <dbReference type="EMBL" id="CEG48996.1"/>
    </source>
</evidence>
<dbReference type="GeneID" id="36401841"/>
<accession>A0A0P1B2L8</accession>
<feature type="compositionally biased region" description="Polar residues" evidence="1">
    <location>
        <begin position="94"/>
        <end position="107"/>
    </location>
</feature>
<name>A0A0P1B2L8_PLAHL</name>
<dbReference type="AlphaFoldDB" id="A0A0P1B2L8"/>
<feature type="region of interest" description="Disordered" evidence="1">
    <location>
        <begin position="31"/>
        <end position="76"/>
    </location>
</feature>
<dbReference type="OrthoDB" id="118220at2759"/>
<feature type="compositionally biased region" description="Polar residues" evidence="1">
    <location>
        <begin position="121"/>
        <end position="137"/>
    </location>
</feature>
<feature type="region of interest" description="Disordered" evidence="1">
    <location>
        <begin position="94"/>
        <end position="162"/>
    </location>
</feature>
<keyword evidence="3" id="KW-1185">Reference proteome</keyword>
<evidence type="ECO:0000256" key="1">
    <source>
        <dbReference type="SAM" id="MobiDB-lite"/>
    </source>
</evidence>
<sequence length="305" mass="33660">MEVCVKVHPRGIFPLPSKDCKSVCEINTKRSRDAVQSGGSVELDKVLKDTPDRTSSEDEQQHRTDSGIIQADDGRSSMVPVKVMATTSLVAPSDYVSSRQSNGSSAAQVMEEEESARQRSKMGSSITTMKSNLTTSKLVKKLTSESRPDERRRKRKINDTTSSVISQTSARMLFQCSSKLLKSQALDYDVRARETAERNAMLAKEIKEWETKVCNLKCKLQEYADELSPNELNDMTVVKSDAAVSSGNAKASTAITSVADPETFESSLPTAVVVTEAKVREELQMRSQKLEMFRSSLPGFIDDEA</sequence>
<evidence type="ECO:0000313" key="3">
    <source>
        <dbReference type="Proteomes" id="UP000054928"/>
    </source>
</evidence>
<dbReference type="OMA" id="WEMEDRN"/>
<feature type="compositionally biased region" description="Basic and acidic residues" evidence="1">
    <location>
        <begin position="142"/>
        <end position="151"/>
    </location>
</feature>